<dbReference type="NCBIfam" id="TIGR01079">
    <property type="entry name" value="rplX_bact"/>
    <property type="match status" value="1"/>
</dbReference>
<evidence type="ECO:0000313" key="8">
    <source>
        <dbReference type="EMBL" id="KJF18576.1"/>
    </source>
</evidence>
<keyword evidence="9" id="KW-1185">Reference proteome</keyword>
<reference evidence="8 9" key="1">
    <citation type="submission" date="2015-01" db="EMBL/GenBank/DDBJ databases">
        <title>Draft genome of the acidophilic iron oxidizer Acidithrix ferrooxidans strain Py-F3.</title>
        <authorList>
            <person name="Poehlein A."/>
            <person name="Eisen S."/>
            <person name="Schloemann M."/>
            <person name="Johnson B.D."/>
            <person name="Daniel R."/>
            <person name="Muehling M."/>
        </authorList>
    </citation>
    <scope>NUCLEOTIDE SEQUENCE [LARGE SCALE GENOMIC DNA]</scope>
    <source>
        <strain evidence="8 9">Py-F3</strain>
    </source>
</reference>
<dbReference type="GO" id="GO:0003735">
    <property type="term" value="F:structural constituent of ribosome"/>
    <property type="evidence" value="ECO:0007669"/>
    <property type="project" value="InterPro"/>
</dbReference>
<keyword evidence="5" id="KW-0699">rRNA-binding</keyword>
<dbReference type="GO" id="GO:0019843">
    <property type="term" value="F:rRNA binding"/>
    <property type="evidence" value="ECO:0007669"/>
    <property type="project" value="UniProtKB-UniRule"/>
</dbReference>
<dbReference type="HAMAP" id="MF_01326_B">
    <property type="entry name" value="Ribosomal_uL24_B"/>
    <property type="match status" value="1"/>
</dbReference>
<dbReference type="SMART" id="SM00739">
    <property type="entry name" value="KOW"/>
    <property type="match status" value="1"/>
</dbReference>
<dbReference type="InterPro" id="IPR014722">
    <property type="entry name" value="Rib_uL2_dom2"/>
</dbReference>
<keyword evidence="3 5" id="KW-0687">Ribonucleoprotein</keyword>
<name>A0A0D8HN84_9ACTN</name>
<dbReference type="GO" id="GO:0005840">
    <property type="term" value="C:ribosome"/>
    <property type="evidence" value="ECO:0007669"/>
    <property type="project" value="UniProtKB-KW"/>
</dbReference>
<keyword evidence="2 5" id="KW-0689">Ribosomal protein</keyword>
<evidence type="ECO:0000256" key="1">
    <source>
        <dbReference type="ARBA" id="ARBA00010618"/>
    </source>
</evidence>
<dbReference type="InterPro" id="IPR003256">
    <property type="entry name" value="Ribosomal_uL24"/>
</dbReference>
<dbReference type="STRING" id="1280514.AXFE_05240"/>
<evidence type="ECO:0000256" key="4">
    <source>
        <dbReference type="ARBA" id="ARBA00035206"/>
    </source>
</evidence>
<evidence type="ECO:0000256" key="5">
    <source>
        <dbReference type="HAMAP-Rule" id="MF_01326"/>
    </source>
</evidence>
<evidence type="ECO:0000256" key="2">
    <source>
        <dbReference type="ARBA" id="ARBA00022980"/>
    </source>
</evidence>
<comment type="subunit">
    <text evidence="5">Part of the 50S ribosomal subunit.</text>
</comment>
<dbReference type="InterPro" id="IPR008991">
    <property type="entry name" value="Translation_prot_SH3-like_sf"/>
</dbReference>
<dbReference type="Pfam" id="PF17136">
    <property type="entry name" value="ribosomal_L24"/>
    <property type="match status" value="1"/>
</dbReference>
<protein>
    <recommendedName>
        <fullName evidence="4 5">Large ribosomal subunit protein uL24</fullName>
    </recommendedName>
</protein>
<dbReference type="AlphaFoldDB" id="A0A0D8HN84"/>
<dbReference type="OrthoDB" id="9807419at2"/>
<evidence type="ECO:0000313" key="9">
    <source>
        <dbReference type="Proteomes" id="UP000032360"/>
    </source>
</evidence>
<dbReference type="InterPro" id="IPR005825">
    <property type="entry name" value="Ribosomal_uL24_CS"/>
</dbReference>
<evidence type="ECO:0000256" key="6">
    <source>
        <dbReference type="RuleBase" id="RU003477"/>
    </source>
</evidence>
<keyword evidence="5" id="KW-0694">RNA-binding</keyword>
<evidence type="ECO:0000256" key="3">
    <source>
        <dbReference type="ARBA" id="ARBA00023274"/>
    </source>
</evidence>
<dbReference type="RefSeq" id="WP_052604318.1">
    <property type="nucleotide sequence ID" value="NZ_JXYS01000012.1"/>
</dbReference>
<accession>A0A0D8HN84</accession>
<dbReference type="Proteomes" id="UP000032360">
    <property type="component" value="Unassembled WGS sequence"/>
</dbReference>
<dbReference type="Gene3D" id="2.30.30.30">
    <property type="match status" value="1"/>
</dbReference>
<dbReference type="SUPFAM" id="SSF50104">
    <property type="entry name" value="Translation proteins SH3-like domain"/>
    <property type="match status" value="1"/>
</dbReference>
<dbReference type="EMBL" id="JXYS01000012">
    <property type="protein sequence ID" value="KJF18576.1"/>
    <property type="molecule type" value="Genomic_DNA"/>
</dbReference>
<organism evidence="8 9">
    <name type="scientific">Acidithrix ferrooxidans</name>
    <dbReference type="NCBI Taxonomy" id="1280514"/>
    <lineage>
        <taxon>Bacteria</taxon>
        <taxon>Bacillati</taxon>
        <taxon>Actinomycetota</taxon>
        <taxon>Acidimicrobiia</taxon>
        <taxon>Acidimicrobiales</taxon>
        <taxon>Acidimicrobiaceae</taxon>
        <taxon>Acidithrix</taxon>
    </lineage>
</organism>
<dbReference type="CDD" id="cd06089">
    <property type="entry name" value="KOW_RPL26"/>
    <property type="match status" value="1"/>
</dbReference>
<dbReference type="PANTHER" id="PTHR12903">
    <property type="entry name" value="MITOCHONDRIAL RIBOSOMAL PROTEIN L24"/>
    <property type="match status" value="1"/>
</dbReference>
<comment type="caution">
    <text evidence="8">The sequence shown here is derived from an EMBL/GenBank/DDBJ whole genome shotgun (WGS) entry which is preliminary data.</text>
</comment>
<dbReference type="GO" id="GO:0006412">
    <property type="term" value="P:translation"/>
    <property type="evidence" value="ECO:0007669"/>
    <property type="project" value="UniProtKB-UniRule"/>
</dbReference>
<dbReference type="Pfam" id="PF00467">
    <property type="entry name" value="KOW"/>
    <property type="match status" value="1"/>
</dbReference>
<dbReference type="InterPro" id="IPR005824">
    <property type="entry name" value="KOW"/>
</dbReference>
<evidence type="ECO:0000259" key="7">
    <source>
        <dbReference type="SMART" id="SM00739"/>
    </source>
</evidence>
<comment type="similarity">
    <text evidence="1 5 6">Belongs to the universal ribosomal protein uL24 family.</text>
</comment>
<comment type="function">
    <text evidence="5">One of the proteins that surrounds the polypeptide exit tunnel on the outside of the subunit.</text>
</comment>
<feature type="domain" description="KOW" evidence="7">
    <location>
        <begin position="2"/>
        <end position="29"/>
    </location>
</feature>
<sequence>MKIRKGDKIKVLAGKDKGREGVVSRVIPKEGRIIVDRINVARKHQKPTNQTSQGGIIDKDMPFSASNVQIVCAKCGPTRVGYKFSDAGVKSRVCKKCGGDL</sequence>
<dbReference type="InterPro" id="IPR041988">
    <property type="entry name" value="Ribosomal_uL24_KOW"/>
</dbReference>
<dbReference type="GO" id="GO:1990904">
    <property type="term" value="C:ribonucleoprotein complex"/>
    <property type="evidence" value="ECO:0007669"/>
    <property type="project" value="UniProtKB-KW"/>
</dbReference>
<dbReference type="PROSITE" id="PS01108">
    <property type="entry name" value="RIBOSOMAL_L24"/>
    <property type="match status" value="1"/>
</dbReference>
<dbReference type="InterPro" id="IPR057264">
    <property type="entry name" value="Ribosomal_uL24_C"/>
</dbReference>
<comment type="function">
    <text evidence="5">One of two assembly initiator proteins, it binds directly to the 5'-end of the 23S rRNA, where it nucleates assembly of the 50S subunit.</text>
</comment>
<gene>
    <name evidence="5 8" type="primary">rplX</name>
    <name evidence="8" type="ORF">AXFE_05240</name>
</gene>
<proteinExistence type="inferred from homology"/>
<dbReference type="CDD" id="cd00065">
    <property type="entry name" value="FYVE_like_SF"/>
    <property type="match status" value="1"/>
</dbReference>